<dbReference type="InParanoid" id="K7UNL3"/>
<proteinExistence type="predicted"/>
<evidence type="ECO:0000256" key="1">
    <source>
        <dbReference type="SAM" id="MobiDB-lite"/>
    </source>
</evidence>
<accession>K7UNL3</accession>
<evidence type="ECO:0000256" key="2">
    <source>
        <dbReference type="SAM" id="Phobius"/>
    </source>
</evidence>
<dbReference type="EMBL" id="CM000784">
    <property type="protein sequence ID" value="AQK89173.1"/>
    <property type="molecule type" value="Genomic_DNA"/>
</dbReference>
<dbReference type="AlphaFoldDB" id="K7UNL3"/>
<dbReference type="PaxDb" id="4577-AC208042.3_FGP005"/>
<sequence length="258" mass="28455">MASARLGLASRGAGAMGEMLQGKVGGAVETPGLPMPEFFSDRKRCFCGEKSVECLGFQTRRSKNSREMSAWAFFLEKMPENRWFFMVFLNPIGGFFPWVFFPIAAKPVLARTSLLRMDRLRWLRDGAWRPRPTRPVCILADRAPHWLSKTKARARSRGRHGIVANTEKEVSVAAHGRSESMLPMEPQDLVGGEIARRQSPSSSSKSPAGWPSTVAPSVSHLELLVMLTSSRSTTPIGLLVLGPLLAVTDSGLIQERGY</sequence>
<keyword evidence="2" id="KW-0472">Membrane</keyword>
<gene>
    <name evidence="3" type="ORF">ZEAMMB73_Zm00001d008195</name>
</gene>
<feature type="transmembrane region" description="Helical" evidence="2">
    <location>
        <begin position="83"/>
        <end position="109"/>
    </location>
</feature>
<dbReference type="HOGENOM" id="CLU_1079133_0_0_1"/>
<feature type="compositionally biased region" description="Low complexity" evidence="1">
    <location>
        <begin position="199"/>
        <end position="212"/>
    </location>
</feature>
<name>K7UNL3_MAIZE</name>
<evidence type="ECO:0000313" key="3">
    <source>
        <dbReference type="EMBL" id="AQK89173.1"/>
    </source>
</evidence>
<organism evidence="3">
    <name type="scientific">Zea mays</name>
    <name type="common">Maize</name>
    <dbReference type="NCBI Taxonomy" id="4577"/>
    <lineage>
        <taxon>Eukaryota</taxon>
        <taxon>Viridiplantae</taxon>
        <taxon>Streptophyta</taxon>
        <taxon>Embryophyta</taxon>
        <taxon>Tracheophyta</taxon>
        <taxon>Spermatophyta</taxon>
        <taxon>Magnoliopsida</taxon>
        <taxon>Liliopsida</taxon>
        <taxon>Poales</taxon>
        <taxon>Poaceae</taxon>
        <taxon>PACMAD clade</taxon>
        <taxon>Panicoideae</taxon>
        <taxon>Andropogonodae</taxon>
        <taxon>Andropogoneae</taxon>
        <taxon>Tripsacinae</taxon>
        <taxon>Zea</taxon>
    </lineage>
</organism>
<keyword evidence="2" id="KW-0812">Transmembrane</keyword>
<reference evidence="3" key="1">
    <citation type="submission" date="2015-12" db="EMBL/GenBank/DDBJ databases">
        <title>Update maize B73 reference genome by single molecule sequencing technologies.</title>
        <authorList>
            <consortium name="Maize Genome Sequencing Project"/>
            <person name="Ware D."/>
        </authorList>
    </citation>
    <scope>NUCLEOTIDE SEQUENCE</scope>
    <source>
        <tissue evidence="3">Seedling</tissue>
    </source>
</reference>
<protein>
    <submittedName>
        <fullName evidence="3">Uncharacterized protein</fullName>
    </submittedName>
</protein>
<feature type="region of interest" description="Disordered" evidence="1">
    <location>
        <begin position="193"/>
        <end position="213"/>
    </location>
</feature>
<keyword evidence="2" id="KW-1133">Transmembrane helix</keyword>